<keyword evidence="4" id="KW-1185">Reference proteome</keyword>
<evidence type="ECO:0008006" key="5">
    <source>
        <dbReference type="Google" id="ProtNLM"/>
    </source>
</evidence>
<gene>
    <name evidence="3" type="ORF">QQZ08_010921</name>
</gene>
<dbReference type="SUPFAM" id="SSF50978">
    <property type="entry name" value="WD40 repeat-like"/>
    <property type="match status" value="1"/>
</dbReference>
<dbReference type="EMBL" id="JAZAVK010000152">
    <property type="protein sequence ID" value="KAK7419338.1"/>
    <property type="molecule type" value="Genomic_DNA"/>
</dbReference>
<feature type="region of interest" description="Disordered" evidence="2">
    <location>
        <begin position="1"/>
        <end position="20"/>
    </location>
</feature>
<dbReference type="InterPro" id="IPR001680">
    <property type="entry name" value="WD40_rpt"/>
</dbReference>
<evidence type="ECO:0000256" key="1">
    <source>
        <dbReference type="PROSITE-ProRule" id="PRU00221"/>
    </source>
</evidence>
<feature type="region of interest" description="Disordered" evidence="2">
    <location>
        <begin position="216"/>
        <end position="235"/>
    </location>
</feature>
<evidence type="ECO:0000313" key="4">
    <source>
        <dbReference type="Proteomes" id="UP001498421"/>
    </source>
</evidence>
<organism evidence="3 4">
    <name type="scientific">Neonectria magnoliae</name>
    <dbReference type="NCBI Taxonomy" id="2732573"/>
    <lineage>
        <taxon>Eukaryota</taxon>
        <taxon>Fungi</taxon>
        <taxon>Dikarya</taxon>
        <taxon>Ascomycota</taxon>
        <taxon>Pezizomycotina</taxon>
        <taxon>Sordariomycetes</taxon>
        <taxon>Hypocreomycetidae</taxon>
        <taxon>Hypocreales</taxon>
        <taxon>Nectriaceae</taxon>
        <taxon>Neonectria</taxon>
    </lineage>
</organism>
<feature type="repeat" description="WD" evidence="1">
    <location>
        <begin position="605"/>
        <end position="637"/>
    </location>
</feature>
<comment type="caution">
    <text evidence="3">The sequence shown here is derived from an EMBL/GenBank/DDBJ whole genome shotgun (WGS) entry which is preliminary data.</text>
</comment>
<feature type="region of interest" description="Disordered" evidence="2">
    <location>
        <begin position="261"/>
        <end position="293"/>
    </location>
</feature>
<dbReference type="PROSITE" id="PS50082">
    <property type="entry name" value="WD_REPEATS_2"/>
    <property type="match status" value="1"/>
</dbReference>
<sequence length="783" mass="86191">MRRRAPATKPDRQRDEATAEPHYRDEGFQAHLHDTVPVTVPASVLLPVPVAVAITEQHHAQNHQPVVVPNTASITEPDVLMTDSSPAAADESIAATTTIAAAPATSIPGTTSTATSTPLHEQDIDIDIDDDVDHYDSDIDIDLDLDLDLPFYGPLRPPFLLDLQNPALPPNLEPDYIASHPEDYDLDMSDSDGGAPLDDIIAAANVDIPVSQLILQSHHSPPPDGDDHAQVPVTSPLDYSHPFTFSPPIVAGAGLTMDAPLPPGWGLPPNDAPPLNQPPVPQPAPPEMDPLDDAPLVSNPNPTMFGSENQSLMDFLRQWAVQARASPPNSGQRAYAPCPYAIREQASRRIEEVRYPDLRGDSCDMQGLDWAAMGTTRDKARTRRFRTYKNYVNNEGTDQWTPHLSDVKIPSTDSFFRFRNMLIRRDVFVAHFQLRSVLACPSRTQVFYPGAKGVNRINPVSKKTEVVLNMSGISGLGSVISALDANHGILMAGMFNGEYCLKNIDSEDTKHFADGQITSNPSGITNHLQIHLPRRSSGPVAALSNNDNGFRILDLTTEKFLLEKTYSFPLNCTSVSPDGRLRVMVGDNVNAMIVNAETGQLQQTLTGHRDFGFSCDWSDDGWTVATGFQDKGVKIWDARRWCNSSGMSMPLCTIRTQMAGVRSLRFSRTGSGQRVLVAAEEADFVNIIDAQTFSTKQVVEIFGEIGGIAFTNEGQDLNVLCSDHHRGGLLQFERCGRGPEPFFEQTWRREPGPYKWLAQEDKLRHADEPYRRRPGMLDSMAIF</sequence>
<feature type="compositionally biased region" description="Pro residues" evidence="2">
    <location>
        <begin position="261"/>
        <end position="288"/>
    </location>
</feature>
<feature type="compositionally biased region" description="Basic and acidic residues" evidence="2">
    <location>
        <begin position="9"/>
        <end position="20"/>
    </location>
</feature>
<dbReference type="InterPro" id="IPR015943">
    <property type="entry name" value="WD40/YVTN_repeat-like_dom_sf"/>
</dbReference>
<protein>
    <recommendedName>
        <fullName evidence="5">DUF2415 domain-containing protein</fullName>
    </recommendedName>
</protein>
<reference evidence="3 4" key="1">
    <citation type="journal article" date="2025" name="Microbiol. Resour. Announc.">
        <title>Draft genome sequences for Neonectria magnoliae and Neonectria punicea, canker pathogens of Liriodendron tulipifera and Acer saccharum in West Virginia.</title>
        <authorList>
            <person name="Petronek H.M."/>
            <person name="Kasson M.T."/>
            <person name="Metheny A.M."/>
            <person name="Stauder C.M."/>
            <person name="Lovett B."/>
            <person name="Lynch S.C."/>
            <person name="Garnas J.R."/>
            <person name="Kasson L.R."/>
            <person name="Stajich J.E."/>
        </authorList>
    </citation>
    <scope>NUCLEOTIDE SEQUENCE [LARGE SCALE GENOMIC DNA]</scope>
    <source>
        <strain evidence="3 4">NRRL 64651</strain>
    </source>
</reference>
<dbReference type="PANTHER" id="PTHR43991">
    <property type="entry name" value="WD REPEAT PROTEIN (AFU_ORTHOLOGUE AFUA_8G05640)-RELATED"/>
    <property type="match status" value="1"/>
</dbReference>
<dbReference type="SMART" id="SM00320">
    <property type="entry name" value="WD40"/>
    <property type="match status" value="2"/>
</dbReference>
<evidence type="ECO:0000256" key="2">
    <source>
        <dbReference type="SAM" id="MobiDB-lite"/>
    </source>
</evidence>
<dbReference type="Proteomes" id="UP001498421">
    <property type="component" value="Unassembled WGS sequence"/>
</dbReference>
<evidence type="ECO:0000313" key="3">
    <source>
        <dbReference type="EMBL" id="KAK7419338.1"/>
    </source>
</evidence>
<keyword evidence="1" id="KW-0853">WD repeat</keyword>
<dbReference type="InterPro" id="IPR036322">
    <property type="entry name" value="WD40_repeat_dom_sf"/>
</dbReference>
<name>A0ABR1HDU9_9HYPO</name>
<dbReference type="Gene3D" id="2.130.10.10">
    <property type="entry name" value="YVTN repeat-like/Quinoprotein amine dehydrogenase"/>
    <property type="match status" value="1"/>
</dbReference>
<proteinExistence type="predicted"/>
<dbReference type="PROSITE" id="PS50294">
    <property type="entry name" value="WD_REPEATS_REGION"/>
    <property type="match status" value="1"/>
</dbReference>
<accession>A0ABR1HDU9</accession>
<dbReference type="PANTHER" id="PTHR43991:SF12">
    <property type="entry name" value="WD REPEAT PROTEIN (AFU_ORTHOLOGUE AFUA_8G05640)"/>
    <property type="match status" value="1"/>
</dbReference>